<dbReference type="STRING" id="888268.A0A1E5UY74"/>
<accession>A0A1E5UY74</accession>
<keyword evidence="1" id="KW-0732">Signal</keyword>
<dbReference type="AlphaFoldDB" id="A0A1E5UY74"/>
<dbReference type="GO" id="GO:0001709">
    <property type="term" value="P:cell fate determination"/>
    <property type="evidence" value="ECO:0007669"/>
    <property type="project" value="TreeGrafter"/>
</dbReference>
<organism evidence="2 3">
    <name type="scientific">Dichanthelium oligosanthes</name>
    <dbReference type="NCBI Taxonomy" id="888268"/>
    <lineage>
        <taxon>Eukaryota</taxon>
        <taxon>Viridiplantae</taxon>
        <taxon>Streptophyta</taxon>
        <taxon>Embryophyta</taxon>
        <taxon>Tracheophyta</taxon>
        <taxon>Spermatophyta</taxon>
        <taxon>Magnoliopsida</taxon>
        <taxon>Liliopsida</taxon>
        <taxon>Poales</taxon>
        <taxon>Poaceae</taxon>
        <taxon>PACMAD clade</taxon>
        <taxon>Panicoideae</taxon>
        <taxon>Panicodae</taxon>
        <taxon>Paniceae</taxon>
        <taxon>Dichantheliinae</taxon>
        <taxon>Dichanthelium</taxon>
    </lineage>
</organism>
<comment type="caution">
    <text evidence="2">The sequence shown here is derived from an EMBL/GenBank/DDBJ whole genome shotgun (WGS) entry which is preliminary data.</text>
</comment>
<dbReference type="Pfam" id="PF24068">
    <property type="entry name" value="TPD1_C"/>
    <property type="match status" value="1"/>
</dbReference>
<evidence type="ECO:0000256" key="1">
    <source>
        <dbReference type="ARBA" id="ARBA00022729"/>
    </source>
</evidence>
<dbReference type="PANTHER" id="PTHR33184:SF45">
    <property type="entry name" value="PROTEIN TAPETUM DETERMINANT 1"/>
    <property type="match status" value="1"/>
</dbReference>
<proteinExistence type="predicted"/>
<dbReference type="EMBL" id="LWDX02058420">
    <property type="protein sequence ID" value="OEL17872.1"/>
    <property type="molecule type" value="Genomic_DNA"/>
</dbReference>
<dbReference type="OrthoDB" id="1572689at2759"/>
<reference evidence="2 3" key="1">
    <citation type="submission" date="2016-09" db="EMBL/GenBank/DDBJ databases">
        <title>The draft genome of Dichanthelium oligosanthes: A C3 panicoid grass species.</title>
        <authorList>
            <person name="Studer A.J."/>
            <person name="Schnable J.C."/>
            <person name="Brutnell T.P."/>
        </authorList>
    </citation>
    <scope>NUCLEOTIDE SEQUENCE [LARGE SCALE GENOMIC DNA]</scope>
    <source>
        <strain evidence="3">cv. Kellogg 1175</strain>
        <tissue evidence="2">Leaf</tissue>
    </source>
</reference>
<dbReference type="Proteomes" id="UP000095767">
    <property type="component" value="Unassembled WGS sequence"/>
</dbReference>
<sequence>MGGRDSRRQKEAHRVLGLDGEDWDGAGDVEATWRRRAAGRAGGRDPRVVADATVYAAEGTTAPDGCSEEVVQVSQVIAGSLPNGIPCYSVTVTNTCLACTVRDVHVSCGNFASTELVDPSNFRRLAYADCLVKDGEPIGPGETVSFEYSNSFIYNMDVASVSCGDV</sequence>
<evidence type="ECO:0000313" key="2">
    <source>
        <dbReference type="EMBL" id="OEL17872.1"/>
    </source>
</evidence>
<gene>
    <name evidence="2" type="ORF">BAE44_0021109</name>
</gene>
<dbReference type="PANTHER" id="PTHR33184">
    <property type="entry name" value="PROTEIN TAPETUM DETERMINANT 1-LIKE-RELATED"/>
    <property type="match status" value="1"/>
</dbReference>
<evidence type="ECO:0000313" key="3">
    <source>
        <dbReference type="Proteomes" id="UP000095767"/>
    </source>
</evidence>
<protein>
    <submittedName>
        <fullName evidence="2">TPD1 protein-like protein 1B</fullName>
    </submittedName>
</protein>
<name>A0A1E5UY74_9POAL</name>
<keyword evidence="3" id="KW-1185">Reference proteome</keyword>
<dbReference type="InterPro" id="IPR040361">
    <property type="entry name" value="TPD1"/>
</dbReference>